<proteinExistence type="predicted"/>
<sequence length="67" mass="7507">MDREILRLLRTSREFLFMLIMGPMGTYTSALPDCPAETVLLTMQVILLPCMSMLVILLACYLVISGP</sequence>
<accession>A0A6B0U1P3</accession>
<keyword evidence="1" id="KW-1133">Transmembrane helix</keyword>
<evidence type="ECO:0000313" key="2">
    <source>
        <dbReference type="EMBL" id="MXU82276.1"/>
    </source>
</evidence>
<feature type="transmembrane region" description="Helical" evidence="1">
    <location>
        <begin position="40"/>
        <end position="64"/>
    </location>
</feature>
<dbReference type="EMBL" id="GIFC01000193">
    <property type="protein sequence ID" value="MXU82276.1"/>
    <property type="molecule type" value="Transcribed_RNA"/>
</dbReference>
<reference evidence="2" key="1">
    <citation type="submission" date="2019-12" db="EMBL/GenBank/DDBJ databases">
        <title>An insight into the sialome of adult female Ixodes ricinus ticks feeding for 6 days.</title>
        <authorList>
            <person name="Perner J."/>
            <person name="Ribeiro J.M.C."/>
        </authorList>
    </citation>
    <scope>NUCLEOTIDE SEQUENCE</scope>
    <source>
        <strain evidence="2">Semi-engorged</strain>
        <tissue evidence="2">Salivary glands</tissue>
    </source>
</reference>
<name>A0A6B0U1P3_IXORI</name>
<organism evidence="2">
    <name type="scientific">Ixodes ricinus</name>
    <name type="common">Common tick</name>
    <name type="synonym">Acarus ricinus</name>
    <dbReference type="NCBI Taxonomy" id="34613"/>
    <lineage>
        <taxon>Eukaryota</taxon>
        <taxon>Metazoa</taxon>
        <taxon>Ecdysozoa</taxon>
        <taxon>Arthropoda</taxon>
        <taxon>Chelicerata</taxon>
        <taxon>Arachnida</taxon>
        <taxon>Acari</taxon>
        <taxon>Parasitiformes</taxon>
        <taxon>Ixodida</taxon>
        <taxon>Ixodoidea</taxon>
        <taxon>Ixodidae</taxon>
        <taxon>Ixodinae</taxon>
        <taxon>Ixodes</taxon>
    </lineage>
</organism>
<evidence type="ECO:0000256" key="1">
    <source>
        <dbReference type="SAM" id="Phobius"/>
    </source>
</evidence>
<keyword evidence="1" id="KW-0812">Transmembrane</keyword>
<dbReference type="AlphaFoldDB" id="A0A6B0U1P3"/>
<keyword evidence="1" id="KW-0472">Membrane</keyword>
<protein>
    <submittedName>
        <fullName evidence="2">Uncharacterized protein</fullName>
    </submittedName>
</protein>